<proteinExistence type="predicted"/>
<feature type="compositionally biased region" description="Low complexity" evidence="1">
    <location>
        <begin position="215"/>
        <end position="237"/>
    </location>
</feature>
<sequence>MPLQVEHLATGLSHIKSLSVCALNIENDNAARYFAKEVLGLKFVPSVVLFPKHSRTYYKFKGKVHSSEHLLRFLNMVCNQNDDKTWTLSNAATGVQSVGAGQGGSITGLVQHRGDIALGLVGGAAVLLGVAGFAVRQRAVELQQQSDVTVAAWDKQDGVYRDLARSIDASITRMAILLLKLVGARIGLGVEHMRTSVPKYQLLLSGPQQRAATTAAIDVPSSPSSPSDPQAGSAGAPLDAQPSTPQAARSKSMPSLQPSTPSLGSRNRPASGSAADVSPWHLPRSAPTSSLTQTSGDRLVEAGAEAPQEEDVHSSSKALVAAAAASRAAVAARSKTAASQQQGGGAEALVGAMQGQPQGQDNEVSNSGEAVKSAHTLSADEVLRLLEEEGRDVGKVIERLSSQSQSQDKLSKVEKR</sequence>
<evidence type="ECO:0000313" key="3">
    <source>
        <dbReference type="Proteomes" id="UP000815325"/>
    </source>
</evidence>
<feature type="region of interest" description="Disordered" evidence="1">
    <location>
        <begin position="397"/>
        <end position="416"/>
    </location>
</feature>
<evidence type="ECO:0008006" key="4">
    <source>
        <dbReference type="Google" id="ProtNLM"/>
    </source>
</evidence>
<dbReference type="Proteomes" id="UP000815325">
    <property type="component" value="Unassembled WGS sequence"/>
</dbReference>
<feature type="compositionally biased region" description="Polar residues" evidence="1">
    <location>
        <begin position="286"/>
        <end position="296"/>
    </location>
</feature>
<keyword evidence="3" id="KW-1185">Reference proteome</keyword>
<evidence type="ECO:0000256" key="1">
    <source>
        <dbReference type="SAM" id="MobiDB-lite"/>
    </source>
</evidence>
<feature type="compositionally biased region" description="Polar residues" evidence="1">
    <location>
        <begin position="355"/>
        <end position="368"/>
    </location>
</feature>
<organism evidence="2 3">
    <name type="scientific">Dunaliella salina</name>
    <name type="common">Green alga</name>
    <name type="synonym">Protococcus salinus</name>
    <dbReference type="NCBI Taxonomy" id="3046"/>
    <lineage>
        <taxon>Eukaryota</taxon>
        <taxon>Viridiplantae</taxon>
        <taxon>Chlorophyta</taxon>
        <taxon>core chlorophytes</taxon>
        <taxon>Chlorophyceae</taxon>
        <taxon>CS clade</taxon>
        <taxon>Chlamydomonadales</taxon>
        <taxon>Dunaliellaceae</taxon>
        <taxon>Dunaliella</taxon>
    </lineage>
</organism>
<feature type="compositionally biased region" description="Polar residues" evidence="1">
    <location>
        <begin position="241"/>
        <end position="270"/>
    </location>
</feature>
<gene>
    <name evidence="2" type="ORF">DUNSADRAFT_5351</name>
</gene>
<feature type="compositionally biased region" description="Low complexity" evidence="1">
    <location>
        <begin position="315"/>
        <end position="341"/>
    </location>
</feature>
<accession>A0ABQ7FUD1</accession>
<evidence type="ECO:0000313" key="2">
    <source>
        <dbReference type="EMBL" id="KAF5826021.1"/>
    </source>
</evidence>
<feature type="region of interest" description="Disordered" evidence="1">
    <location>
        <begin position="213"/>
        <end position="378"/>
    </location>
</feature>
<dbReference type="EMBL" id="MU071487">
    <property type="protein sequence ID" value="KAF5826021.1"/>
    <property type="molecule type" value="Genomic_DNA"/>
</dbReference>
<reference evidence="2" key="1">
    <citation type="submission" date="2017-08" db="EMBL/GenBank/DDBJ databases">
        <authorList>
            <person name="Polle J.E."/>
            <person name="Barry K."/>
            <person name="Cushman J."/>
            <person name="Schmutz J."/>
            <person name="Tran D."/>
            <person name="Hathwaick L.T."/>
            <person name="Yim W.C."/>
            <person name="Jenkins J."/>
            <person name="Mckie-Krisberg Z.M."/>
            <person name="Prochnik S."/>
            <person name="Lindquist E."/>
            <person name="Dockter R.B."/>
            <person name="Adam C."/>
            <person name="Molina H."/>
            <person name="Bunkerborg J."/>
            <person name="Jin E."/>
            <person name="Buchheim M."/>
            <person name="Magnuson J."/>
        </authorList>
    </citation>
    <scope>NUCLEOTIDE SEQUENCE</scope>
    <source>
        <strain evidence="2">CCAP 19/18</strain>
    </source>
</reference>
<name>A0ABQ7FUD1_DUNSA</name>
<protein>
    <recommendedName>
        <fullName evidence="4">Thioredoxin domain-containing protein</fullName>
    </recommendedName>
</protein>
<comment type="caution">
    <text evidence="2">The sequence shown here is derived from an EMBL/GenBank/DDBJ whole genome shotgun (WGS) entry which is preliminary data.</text>
</comment>